<feature type="transmembrane region" description="Helical" evidence="7">
    <location>
        <begin position="284"/>
        <end position="306"/>
    </location>
</feature>
<comment type="subcellular location">
    <subcellularLocation>
        <location evidence="1 7">Cell membrane</location>
        <topology evidence="1 7">Multi-pass membrane protein</topology>
    </subcellularLocation>
</comment>
<feature type="transmembrane region" description="Helical" evidence="7">
    <location>
        <begin position="182"/>
        <end position="203"/>
    </location>
</feature>
<accession>A0A4Q5N3T1</accession>
<name>A0A4Q5N3T1_9MICO</name>
<feature type="domain" description="ABC transmembrane type-1" evidence="8">
    <location>
        <begin position="85"/>
        <end position="305"/>
    </location>
</feature>
<dbReference type="Pfam" id="PF00528">
    <property type="entry name" value="BPD_transp_1"/>
    <property type="match status" value="1"/>
</dbReference>
<feature type="transmembrane region" description="Helical" evidence="7">
    <location>
        <begin position="28"/>
        <end position="49"/>
    </location>
</feature>
<sequence>MVTTSAPSVRSRRAAGVRTTRRSGRGVYWAYLVPGALLFLAVIVVPFFMNLYLSFTKWPGLGTPRWIGIDNYTRLLADETFWLSFRNSISMIVAMVVVPTLLGMLLAAVLFDYLGKRFNGNVASALRATYYLPQILPVAVAGILWGWILNPQTGALNVFLRQIGLDSLALNWLGDTTTAMPTVMLVMIWVQVGYPVVIFMAALQRVDPELYEAAELDGAGWFARFKAITLPQIKPETFVVTLTCTIAALKVFGPIYVLTKGGPENTTNVPSYFSYQNFFPKSQVGYGAAIATVLTIIVVVVSIVFIRAQSASERKEGI</sequence>
<dbReference type="Proteomes" id="UP000293764">
    <property type="component" value="Unassembled WGS sequence"/>
</dbReference>
<protein>
    <submittedName>
        <fullName evidence="9">Sugar ABC transporter permease</fullName>
    </submittedName>
</protein>
<dbReference type="EMBL" id="SDWW01000029">
    <property type="protein sequence ID" value="RYV50681.1"/>
    <property type="molecule type" value="Genomic_DNA"/>
</dbReference>
<comment type="caution">
    <text evidence="9">The sequence shown here is derived from an EMBL/GenBank/DDBJ whole genome shotgun (WGS) entry which is preliminary data.</text>
</comment>
<evidence type="ECO:0000313" key="10">
    <source>
        <dbReference type="Proteomes" id="UP000293764"/>
    </source>
</evidence>
<organism evidence="9 10">
    <name type="scientific">Pengzhenrongella frigida</name>
    <dbReference type="NCBI Taxonomy" id="1259133"/>
    <lineage>
        <taxon>Bacteria</taxon>
        <taxon>Bacillati</taxon>
        <taxon>Actinomycetota</taxon>
        <taxon>Actinomycetes</taxon>
        <taxon>Micrococcales</taxon>
        <taxon>Pengzhenrongella</taxon>
    </lineage>
</organism>
<proteinExistence type="inferred from homology"/>
<feature type="transmembrane region" description="Helical" evidence="7">
    <location>
        <begin position="238"/>
        <end position="258"/>
    </location>
</feature>
<reference evidence="9 10" key="1">
    <citation type="submission" date="2019-01" db="EMBL/GenBank/DDBJ databases">
        <title>Novel species of Cellulomonas.</title>
        <authorList>
            <person name="Liu Q."/>
            <person name="Xin Y.-H."/>
        </authorList>
    </citation>
    <scope>NUCLEOTIDE SEQUENCE [LARGE SCALE GENOMIC DNA]</scope>
    <source>
        <strain evidence="9 10">HLT2-17</strain>
    </source>
</reference>
<evidence type="ECO:0000256" key="5">
    <source>
        <dbReference type="ARBA" id="ARBA00022989"/>
    </source>
</evidence>
<feature type="transmembrane region" description="Helical" evidence="7">
    <location>
        <begin position="89"/>
        <end position="111"/>
    </location>
</feature>
<dbReference type="PANTHER" id="PTHR30193:SF37">
    <property type="entry name" value="INNER MEMBRANE ABC TRANSPORTER PERMEASE PROTEIN YCJO"/>
    <property type="match status" value="1"/>
</dbReference>
<evidence type="ECO:0000256" key="2">
    <source>
        <dbReference type="ARBA" id="ARBA00022448"/>
    </source>
</evidence>
<dbReference type="PANTHER" id="PTHR30193">
    <property type="entry name" value="ABC TRANSPORTER PERMEASE PROTEIN"/>
    <property type="match status" value="1"/>
</dbReference>
<keyword evidence="2 7" id="KW-0813">Transport</keyword>
<evidence type="ECO:0000256" key="3">
    <source>
        <dbReference type="ARBA" id="ARBA00022475"/>
    </source>
</evidence>
<evidence type="ECO:0000256" key="1">
    <source>
        <dbReference type="ARBA" id="ARBA00004651"/>
    </source>
</evidence>
<dbReference type="PROSITE" id="PS50928">
    <property type="entry name" value="ABC_TM1"/>
    <property type="match status" value="1"/>
</dbReference>
<dbReference type="OrthoDB" id="9805974at2"/>
<gene>
    <name evidence="9" type="ORF">EUA98_12505</name>
</gene>
<dbReference type="InterPro" id="IPR051393">
    <property type="entry name" value="ABC_transporter_permease"/>
</dbReference>
<dbReference type="CDD" id="cd06261">
    <property type="entry name" value="TM_PBP2"/>
    <property type="match status" value="1"/>
</dbReference>
<comment type="similarity">
    <text evidence="7">Belongs to the binding-protein-dependent transport system permease family.</text>
</comment>
<dbReference type="AlphaFoldDB" id="A0A4Q5N3T1"/>
<feature type="transmembrane region" description="Helical" evidence="7">
    <location>
        <begin position="131"/>
        <end position="149"/>
    </location>
</feature>
<evidence type="ECO:0000313" key="9">
    <source>
        <dbReference type="EMBL" id="RYV50681.1"/>
    </source>
</evidence>
<evidence type="ECO:0000256" key="6">
    <source>
        <dbReference type="ARBA" id="ARBA00023136"/>
    </source>
</evidence>
<dbReference type="SUPFAM" id="SSF161098">
    <property type="entry name" value="MetI-like"/>
    <property type="match status" value="1"/>
</dbReference>
<dbReference type="InterPro" id="IPR035906">
    <property type="entry name" value="MetI-like_sf"/>
</dbReference>
<dbReference type="RefSeq" id="WP_130103037.1">
    <property type="nucleotide sequence ID" value="NZ_SDWW01000029.1"/>
</dbReference>
<dbReference type="Gene3D" id="1.10.3720.10">
    <property type="entry name" value="MetI-like"/>
    <property type="match status" value="1"/>
</dbReference>
<keyword evidence="5 7" id="KW-1133">Transmembrane helix</keyword>
<keyword evidence="3" id="KW-1003">Cell membrane</keyword>
<dbReference type="GO" id="GO:0005886">
    <property type="term" value="C:plasma membrane"/>
    <property type="evidence" value="ECO:0007669"/>
    <property type="project" value="UniProtKB-SubCell"/>
</dbReference>
<keyword evidence="4 7" id="KW-0812">Transmembrane</keyword>
<keyword evidence="6 7" id="KW-0472">Membrane</keyword>
<evidence type="ECO:0000259" key="8">
    <source>
        <dbReference type="PROSITE" id="PS50928"/>
    </source>
</evidence>
<keyword evidence="10" id="KW-1185">Reference proteome</keyword>
<evidence type="ECO:0000256" key="4">
    <source>
        <dbReference type="ARBA" id="ARBA00022692"/>
    </source>
</evidence>
<dbReference type="InterPro" id="IPR000515">
    <property type="entry name" value="MetI-like"/>
</dbReference>
<dbReference type="GO" id="GO:0055085">
    <property type="term" value="P:transmembrane transport"/>
    <property type="evidence" value="ECO:0007669"/>
    <property type="project" value="InterPro"/>
</dbReference>
<evidence type="ECO:0000256" key="7">
    <source>
        <dbReference type="RuleBase" id="RU363032"/>
    </source>
</evidence>